<protein>
    <submittedName>
        <fullName evidence="6">3-phenylpropionate/trans-cinnamate dioxygenase ferredoxin subunit</fullName>
    </submittedName>
</protein>
<keyword evidence="1" id="KW-0001">2Fe-2S</keyword>
<dbReference type="PANTHER" id="PTHR21496:SF23">
    <property type="entry name" value="3-PHENYLPROPIONATE_CINNAMIC ACID DIOXYGENASE FERREDOXIN SUBUNIT"/>
    <property type="match status" value="1"/>
</dbReference>
<gene>
    <name evidence="6" type="ORF">GGQ63_004289</name>
</gene>
<dbReference type="RefSeq" id="WP_183858618.1">
    <property type="nucleotide sequence ID" value="NZ_JACHOO010000014.1"/>
</dbReference>
<name>A0A7W9FQX8_9HYPH</name>
<feature type="domain" description="Rieske" evidence="5">
    <location>
        <begin position="4"/>
        <end position="115"/>
    </location>
</feature>
<dbReference type="InterPro" id="IPR017941">
    <property type="entry name" value="Rieske_2Fe-2S"/>
</dbReference>
<dbReference type="Pfam" id="PF00355">
    <property type="entry name" value="Rieske"/>
    <property type="match status" value="1"/>
</dbReference>
<evidence type="ECO:0000256" key="3">
    <source>
        <dbReference type="ARBA" id="ARBA00023004"/>
    </source>
</evidence>
<dbReference type="AlphaFoldDB" id="A0A7W9FQX8"/>
<dbReference type="SUPFAM" id="SSF50022">
    <property type="entry name" value="ISP domain"/>
    <property type="match status" value="1"/>
</dbReference>
<evidence type="ECO:0000313" key="7">
    <source>
        <dbReference type="Proteomes" id="UP000523821"/>
    </source>
</evidence>
<keyword evidence="6" id="KW-0223">Dioxygenase</keyword>
<evidence type="ECO:0000256" key="1">
    <source>
        <dbReference type="ARBA" id="ARBA00022714"/>
    </source>
</evidence>
<dbReference type="GO" id="GO:0051213">
    <property type="term" value="F:dioxygenase activity"/>
    <property type="evidence" value="ECO:0007669"/>
    <property type="project" value="UniProtKB-KW"/>
</dbReference>
<dbReference type="GO" id="GO:0051537">
    <property type="term" value="F:2 iron, 2 sulfur cluster binding"/>
    <property type="evidence" value="ECO:0007669"/>
    <property type="project" value="UniProtKB-KW"/>
</dbReference>
<keyword evidence="4" id="KW-0411">Iron-sulfur</keyword>
<keyword evidence="3" id="KW-0408">Iron</keyword>
<accession>A0A7W9FQX8</accession>
<sequence length="137" mass="15332">MARYVVATTGDIPVGTNKVVTVRGREIAVFNVKGAFYAFLNKCPHEGARLCHGAVVGLVRSDEPGTFEYTRQGEILRCPWHGWEFDIRTGQSWVDPENTWVKNYPASIERGGKLVEGPYKAEVFPVSVEEDYVVLEV</sequence>
<dbReference type="InterPro" id="IPR036922">
    <property type="entry name" value="Rieske_2Fe-2S_sf"/>
</dbReference>
<dbReference type="PANTHER" id="PTHR21496">
    <property type="entry name" value="FERREDOXIN-RELATED"/>
    <property type="match status" value="1"/>
</dbReference>
<evidence type="ECO:0000313" key="6">
    <source>
        <dbReference type="EMBL" id="MBB5755188.1"/>
    </source>
</evidence>
<evidence type="ECO:0000259" key="5">
    <source>
        <dbReference type="PROSITE" id="PS51296"/>
    </source>
</evidence>
<dbReference type="PROSITE" id="PS51296">
    <property type="entry name" value="RIESKE"/>
    <property type="match status" value="1"/>
</dbReference>
<dbReference type="EMBL" id="JACHOO010000014">
    <property type="protein sequence ID" value="MBB5755188.1"/>
    <property type="molecule type" value="Genomic_DNA"/>
</dbReference>
<proteinExistence type="predicted"/>
<keyword evidence="7" id="KW-1185">Reference proteome</keyword>
<organism evidence="6 7">
    <name type="scientific">Prosthecomicrobium pneumaticum</name>
    <dbReference type="NCBI Taxonomy" id="81895"/>
    <lineage>
        <taxon>Bacteria</taxon>
        <taxon>Pseudomonadati</taxon>
        <taxon>Pseudomonadota</taxon>
        <taxon>Alphaproteobacteria</taxon>
        <taxon>Hyphomicrobiales</taxon>
        <taxon>Kaistiaceae</taxon>
        <taxon>Prosthecomicrobium</taxon>
    </lineage>
</organism>
<dbReference type="Gene3D" id="2.102.10.10">
    <property type="entry name" value="Rieske [2Fe-2S] iron-sulphur domain"/>
    <property type="match status" value="1"/>
</dbReference>
<keyword evidence="6" id="KW-0560">Oxidoreductase</keyword>
<dbReference type="GO" id="GO:0046872">
    <property type="term" value="F:metal ion binding"/>
    <property type="evidence" value="ECO:0007669"/>
    <property type="project" value="UniProtKB-KW"/>
</dbReference>
<dbReference type="Proteomes" id="UP000523821">
    <property type="component" value="Unassembled WGS sequence"/>
</dbReference>
<reference evidence="6 7" key="1">
    <citation type="submission" date="2020-08" db="EMBL/GenBank/DDBJ databases">
        <title>Genomic Encyclopedia of Type Strains, Phase IV (KMG-IV): sequencing the most valuable type-strain genomes for metagenomic binning, comparative biology and taxonomic classification.</title>
        <authorList>
            <person name="Goeker M."/>
        </authorList>
    </citation>
    <scope>NUCLEOTIDE SEQUENCE [LARGE SCALE GENOMIC DNA]</scope>
    <source>
        <strain evidence="6 7">DSM 16268</strain>
    </source>
</reference>
<evidence type="ECO:0000256" key="4">
    <source>
        <dbReference type="ARBA" id="ARBA00023014"/>
    </source>
</evidence>
<comment type="caution">
    <text evidence="6">The sequence shown here is derived from an EMBL/GenBank/DDBJ whole genome shotgun (WGS) entry which is preliminary data.</text>
</comment>
<evidence type="ECO:0000256" key="2">
    <source>
        <dbReference type="ARBA" id="ARBA00022723"/>
    </source>
</evidence>
<dbReference type="CDD" id="cd03467">
    <property type="entry name" value="Rieske"/>
    <property type="match status" value="1"/>
</dbReference>
<keyword evidence="2" id="KW-0479">Metal-binding</keyword>